<feature type="transmembrane region" description="Helical" evidence="12">
    <location>
        <begin position="33"/>
        <end position="51"/>
    </location>
</feature>
<dbReference type="AlphaFoldDB" id="A0A512DRM7"/>
<dbReference type="GO" id="GO:0015386">
    <property type="term" value="F:potassium:proton antiporter activity"/>
    <property type="evidence" value="ECO:0007669"/>
    <property type="project" value="TreeGrafter"/>
</dbReference>
<feature type="transmembrane region" description="Helical" evidence="12">
    <location>
        <begin position="270"/>
        <end position="291"/>
    </location>
</feature>
<feature type="compositionally biased region" description="Basic and acidic residues" evidence="11">
    <location>
        <begin position="593"/>
        <end position="603"/>
    </location>
</feature>
<dbReference type="OrthoDB" id="9781411at2"/>
<evidence type="ECO:0000256" key="3">
    <source>
        <dbReference type="ARBA" id="ARBA00022448"/>
    </source>
</evidence>
<dbReference type="PANTHER" id="PTHR46157:SF2">
    <property type="entry name" value="K(+) EFFLUX ANTIPORTER 1, CHLOROPLASTIC-RELATED"/>
    <property type="match status" value="1"/>
</dbReference>
<evidence type="ECO:0000256" key="2">
    <source>
        <dbReference type="ARBA" id="ARBA00005551"/>
    </source>
</evidence>
<protein>
    <submittedName>
        <fullName evidence="14">Potassium transporter</fullName>
    </submittedName>
</protein>
<dbReference type="RefSeq" id="WP_063772247.1">
    <property type="nucleotide sequence ID" value="NZ_BJYZ01000013.1"/>
</dbReference>
<keyword evidence="4" id="KW-0050">Antiport</keyword>
<feature type="transmembrane region" description="Helical" evidence="12">
    <location>
        <begin position="297"/>
        <end position="319"/>
    </location>
</feature>
<evidence type="ECO:0000256" key="12">
    <source>
        <dbReference type="SAM" id="Phobius"/>
    </source>
</evidence>
<comment type="similarity">
    <text evidence="2">Belongs to the monovalent cation:proton antiporter 2 (CPA2) transporter (TC 2.A.37) family.</text>
</comment>
<dbReference type="Gene3D" id="3.40.50.720">
    <property type="entry name" value="NAD(P)-binding Rossmann-like Domain"/>
    <property type="match status" value="1"/>
</dbReference>
<feature type="transmembrane region" description="Helical" evidence="12">
    <location>
        <begin position="116"/>
        <end position="137"/>
    </location>
</feature>
<dbReference type="PANTHER" id="PTHR46157">
    <property type="entry name" value="K(+) EFFLUX ANTIPORTER 3, CHLOROPLASTIC"/>
    <property type="match status" value="1"/>
</dbReference>
<feature type="transmembrane region" description="Helical" evidence="12">
    <location>
        <begin position="360"/>
        <end position="379"/>
    </location>
</feature>
<dbReference type="Proteomes" id="UP000321523">
    <property type="component" value="Unassembled WGS sequence"/>
</dbReference>
<evidence type="ECO:0000256" key="10">
    <source>
        <dbReference type="ARBA" id="ARBA00023136"/>
    </source>
</evidence>
<dbReference type="InterPro" id="IPR003148">
    <property type="entry name" value="RCK_N"/>
</dbReference>
<dbReference type="InterPro" id="IPR038770">
    <property type="entry name" value="Na+/solute_symporter_sf"/>
</dbReference>
<dbReference type="Pfam" id="PF02254">
    <property type="entry name" value="TrkA_N"/>
    <property type="match status" value="1"/>
</dbReference>
<evidence type="ECO:0000256" key="8">
    <source>
        <dbReference type="ARBA" id="ARBA00022989"/>
    </source>
</evidence>
<dbReference type="InterPro" id="IPR036291">
    <property type="entry name" value="NAD(P)-bd_dom_sf"/>
</dbReference>
<evidence type="ECO:0000259" key="13">
    <source>
        <dbReference type="PROSITE" id="PS51201"/>
    </source>
</evidence>
<evidence type="ECO:0000313" key="15">
    <source>
        <dbReference type="Proteomes" id="UP000321523"/>
    </source>
</evidence>
<dbReference type="InterPro" id="IPR004771">
    <property type="entry name" value="K/H_exchanger"/>
</dbReference>
<comment type="subcellular location">
    <subcellularLocation>
        <location evidence="1">Endomembrane system</location>
        <topology evidence="1">Multi-pass membrane protein</topology>
    </subcellularLocation>
</comment>
<dbReference type="InterPro" id="IPR006153">
    <property type="entry name" value="Cation/H_exchanger_TM"/>
</dbReference>
<keyword evidence="15" id="KW-1185">Reference proteome</keyword>
<reference evidence="14 15" key="1">
    <citation type="submission" date="2019-07" db="EMBL/GenBank/DDBJ databases">
        <title>Whole genome shotgun sequence of Skermanella aerolata NBRC 106429.</title>
        <authorList>
            <person name="Hosoyama A."/>
            <person name="Uohara A."/>
            <person name="Ohji S."/>
            <person name="Ichikawa N."/>
        </authorList>
    </citation>
    <scope>NUCLEOTIDE SEQUENCE [LARGE SCALE GENOMIC DNA]</scope>
    <source>
        <strain evidence="14 15">NBRC 106429</strain>
    </source>
</reference>
<keyword evidence="3" id="KW-0813">Transport</keyword>
<feature type="transmembrane region" description="Helical" evidence="12">
    <location>
        <begin position="88"/>
        <end position="110"/>
    </location>
</feature>
<keyword evidence="7" id="KW-0630">Potassium</keyword>
<feature type="transmembrane region" description="Helical" evidence="12">
    <location>
        <begin position="6"/>
        <end position="26"/>
    </location>
</feature>
<keyword evidence="8 12" id="KW-1133">Transmembrane helix</keyword>
<keyword evidence="5" id="KW-0633">Potassium transport</keyword>
<sequence length="603" mass="63928">MHPSSQDLHDVLIILAAAVLVVPIFQRLRSSPVLGYLVAGTLIGPSALGIVSDISGVTILANFGVVFLLFTIGLELSIERLKAIRSHVFGLGTLQVVLTAGLFWLAARWLGQPREAAVILAGGLALSSTAIVLQILVERGELPTRHGRVSFAILLLQDLAVVPLLTLVPLLASHDTRLAGALGLAALKAVGALVVILIVGRLLLRPALRIVASAKSPELFTGVTLLVVLGVSYLTEMAGLSMALGAFLAGLLIAETEYRHQVEGDIEPFRGILLALFFMTIGMSIDLSLVVEHAAVVVMLVTALVAGKALVMTGLCRAFGFPMAVSTHVGLSLGQGGEFAFVLFSLAMTLGILSMETGQMMLAVVALSMALTPFLMTAGRRLAVALTPRNELAELRRTEQDARDFKGHVIIAGFGRVGQTVARLLEAQRLPYMAFDLEPSRIAEGRARGLPIYYGDASRVEVLKAAGIGRARAAVVTLDQPLAAERAVAAIRRLCPLLDIHARARDHEHQIHLQEAGATHVVPEMMEGSLHLAGTLLRSLGRSQEEVAGVMEEFRGAAYARLTGLIPPRPEPKAGASGPSPNEGLNGPATSHTESDGKKRMVE</sequence>
<feature type="transmembrane region" description="Helical" evidence="12">
    <location>
        <begin position="240"/>
        <end position="258"/>
    </location>
</feature>
<dbReference type="NCBIfam" id="TIGR00932">
    <property type="entry name" value="2a37"/>
    <property type="match status" value="1"/>
</dbReference>
<feature type="transmembrane region" description="Helical" evidence="12">
    <location>
        <begin position="57"/>
        <end position="76"/>
    </location>
</feature>
<dbReference type="FunFam" id="3.40.50.720:FF:000036">
    <property type="entry name" value="Glutathione-regulated potassium-efflux system protein KefB"/>
    <property type="match status" value="1"/>
</dbReference>
<dbReference type="Pfam" id="PF00999">
    <property type="entry name" value="Na_H_Exchanger"/>
    <property type="match status" value="1"/>
</dbReference>
<evidence type="ECO:0000313" key="14">
    <source>
        <dbReference type="EMBL" id="GEO38870.1"/>
    </source>
</evidence>
<dbReference type="SUPFAM" id="SSF51735">
    <property type="entry name" value="NAD(P)-binding Rossmann-fold domains"/>
    <property type="match status" value="1"/>
</dbReference>
<keyword evidence="6 12" id="KW-0812">Transmembrane</keyword>
<gene>
    <name evidence="14" type="ORF">SAE02_30180</name>
</gene>
<dbReference type="GO" id="GO:0016020">
    <property type="term" value="C:membrane"/>
    <property type="evidence" value="ECO:0007669"/>
    <property type="project" value="InterPro"/>
</dbReference>
<evidence type="ECO:0000256" key="5">
    <source>
        <dbReference type="ARBA" id="ARBA00022538"/>
    </source>
</evidence>
<dbReference type="GO" id="GO:0012505">
    <property type="term" value="C:endomembrane system"/>
    <property type="evidence" value="ECO:0007669"/>
    <property type="project" value="UniProtKB-SubCell"/>
</dbReference>
<keyword evidence="10 12" id="KW-0472">Membrane</keyword>
<evidence type="ECO:0000256" key="1">
    <source>
        <dbReference type="ARBA" id="ARBA00004127"/>
    </source>
</evidence>
<proteinExistence type="inferred from homology"/>
<organism evidence="14 15">
    <name type="scientific">Skermanella aerolata</name>
    <dbReference type="NCBI Taxonomy" id="393310"/>
    <lineage>
        <taxon>Bacteria</taxon>
        <taxon>Pseudomonadati</taxon>
        <taxon>Pseudomonadota</taxon>
        <taxon>Alphaproteobacteria</taxon>
        <taxon>Rhodospirillales</taxon>
        <taxon>Azospirillaceae</taxon>
        <taxon>Skermanella</taxon>
    </lineage>
</organism>
<evidence type="ECO:0000256" key="11">
    <source>
        <dbReference type="SAM" id="MobiDB-lite"/>
    </source>
</evidence>
<feature type="region of interest" description="Disordered" evidence="11">
    <location>
        <begin position="565"/>
        <end position="603"/>
    </location>
</feature>
<dbReference type="PROSITE" id="PS51201">
    <property type="entry name" value="RCK_N"/>
    <property type="match status" value="1"/>
</dbReference>
<feature type="transmembrane region" description="Helical" evidence="12">
    <location>
        <begin position="331"/>
        <end position="354"/>
    </location>
</feature>
<feature type="transmembrane region" description="Helical" evidence="12">
    <location>
        <begin position="149"/>
        <end position="172"/>
    </location>
</feature>
<feature type="domain" description="RCK N-terminal" evidence="13">
    <location>
        <begin position="406"/>
        <end position="523"/>
    </location>
</feature>
<feature type="transmembrane region" description="Helical" evidence="12">
    <location>
        <begin position="178"/>
        <end position="204"/>
    </location>
</feature>
<evidence type="ECO:0000256" key="4">
    <source>
        <dbReference type="ARBA" id="ARBA00022449"/>
    </source>
</evidence>
<dbReference type="EMBL" id="BJYZ01000013">
    <property type="protein sequence ID" value="GEO38870.1"/>
    <property type="molecule type" value="Genomic_DNA"/>
</dbReference>
<evidence type="ECO:0000256" key="9">
    <source>
        <dbReference type="ARBA" id="ARBA00023065"/>
    </source>
</evidence>
<evidence type="ECO:0000256" key="6">
    <source>
        <dbReference type="ARBA" id="ARBA00022692"/>
    </source>
</evidence>
<comment type="caution">
    <text evidence="14">The sequence shown here is derived from an EMBL/GenBank/DDBJ whole genome shotgun (WGS) entry which is preliminary data.</text>
</comment>
<evidence type="ECO:0000256" key="7">
    <source>
        <dbReference type="ARBA" id="ARBA00022958"/>
    </source>
</evidence>
<dbReference type="Gene3D" id="1.20.1530.20">
    <property type="match status" value="1"/>
</dbReference>
<name>A0A512DRM7_9PROT</name>
<accession>A0A512DRM7</accession>
<keyword evidence="9" id="KW-0406">Ion transport</keyword>